<reference evidence="2 3" key="1">
    <citation type="submission" date="2023-07" db="EMBL/GenBank/DDBJ databases">
        <title>Genomic Encyclopedia of Type Strains, Phase IV (KMG-IV): sequencing the most valuable type-strain genomes for metagenomic binning, comparative biology and taxonomic classification.</title>
        <authorList>
            <person name="Goeker M."/>
        </authorList>
    </citation>
    <scope>NUCLEOTIDE SEQUENCE [LARGE SCALE GENOMIC DNA]</scope>
    <source>
        <strain evidence="2 3">DSM 102814</strain>
    </source>
</reference>
<name>A0ABU1K3H9_9FLAO</name>
<feature type="transmembrane region" description="Helical" evidence="1">
    <location>
        <begin position="319"/>
        <end position="337"/>
    </location>
</feature>
<dbReference type="InterPro" id="IPR002760">
    <property type="entry name" value="O_anti_polymase"/>
</dbReference>
<feature type="transmembrane region" description="Helical" evidence="1">
    <location>
        <begin position="166"/>
        <end position="183"/>
    </location>
</feature>
<feature type="transmembrane region" description="Helical" evidence="1">
    <location>
        <begin position="38"/>
        <end position="56"/>
    </location>
</feature>
<keyword evidence="1" id="KW-0812">Transmembrane</keyword>
<feature type="transmembrane region" description="Helical" evidence="1">
    <location>
        <begin position="349"/>
        <end position="366"/>
    </location>
</feature>
<proteinExistence type="predicted"/>
<evidence type="ECO:0000313" key="2">
    <source>
        <dbReference type="EMBL" id="MDR6299815.1"/>
    </source>
</evidence>
<feature type="transmembrane region" description="Helical" evidence="1">
    <location>
        <begin position="77"/>
        <end position="97"/>
    </location>
</feature>
<feature type="transmembrane region" description="Helical" evidence="1">
    <location>
        <begin position="109"/>
        <end position="132"/>
    </location>
</feature>
<keyword evidence="3" id="KW-1185">Reference proteome</keyword>
<feature type="transmembrane region" description="Helical" evidence="1">
    <location>
        <begin position="144"/>
        <end position="160"/>
    </location>
</feature>
<evidence type="ECO:0000313" key="3">
    <source>
        <dbReference type="Proteomes" id="UP001257659"/>
    </source>
</evidence>
<keyword evidence="1" id="KW-1133">Transmembrane helix</keyword>
<dbReference type="RefSeq" id="WP_309726801.1">
    <property type="nucleotide sequence ID" value="NZ_JAVDQA010000001.1"/>
</dbReference>
<comment type="caution">
    <text evidence="2">The sequence shown here is derived from an EMBL/GenBank/DDBJ whole genome shotgun (WGS) entry which is preliminary data.</text>
</comment>
<protein>
    <submittedName>
        <fullName evidence="2">Oligosaccharide repeat unit polymerase</fullName>
    </submittedName>
</protein>
<gene>
    <name evidence="2" type="ORF">GGR31_000431</name>
</gene>
<feature type="transmembrane region" description="Helical" evidence="1">
    <location>
        <begin position="7"/>
        <end position="26"/>
    </location>
</feature>
<sequence>MIKPLPFLRIFISLFLLINLLGIINFSFYETRLEVKSLIYLLATGLTGILFGNLFIRFLKLPISESKGVFKSNLFLIIYYLSNFLSITLITITHILNKGIIIMQGDKRFITFSYTNLFIYTAIITTIVYSAILLQEKLRFTKRFLFFLFLQSLFVLSMGYRSPLIILIGGVVIVFLIIDNGYFNNIKKFFTPDKLLILIVAFTTMSAISYYRVSQQYDPNKFFKNIDFNNLEDKPYLKPIMPTLAVFRYDQQVILKLIEETENNHLFGKLAITNFLTILPGKQLGVRNKIGEIVDARKLPDGTPWSITPTLQGALFVDGGYIAVYIGFFIVGFFAEFLKKLMVSKKDPFTITIYSLFIINTLMLIHTGYYDLLFFILLVLIILLKFITYRINFKIHEN</sequence>
<evidence type="ECO:0000256" key="1">
    <source>
        <dbReference type="SAM" id="Phobius"/>
    </source>
</evidence>
<dbReference type="Pfam" id="PF01901">
    <property type="entry name" value="O_anti_polymase"/>
    <property type="match status" value="1"/>
</dbReference>
<dbReference type="EMBL" id="JAVDQA010000001">
    <property type="protein sequence ID" value="MDR6299815.1"/>
    <property type="molecule type" value="Genomic_DNA"/>
</dbReference>
<feature type="transmembrane region" description="Helical" evidence="1">
    <location>
        <begin position="195"/>
        <end position="213"/>
    </location>
</feature>
<organism evidence="2 3">
    <name type="scientific">Mesonia maritima</name>
    <dbReference type="NCBI Taxonomy" id="1793873"/>
    <lineage>
        <taxon>Bacteria</taxon>
        <taxon>Pseudomonadati</taxon>
        <taxon>Bacteroidota</taxon>
        <taxon>Flavobacteriia</taxon>
        <taxon>Flavobacteriales</taxon>
        <taxon>Flavobacteriaceae</taxon>
        <taxon>Mesonia</taxon>
    </lineage>
</organism>
<feature type="transmembrane region" description="Helical" evidence="1">
    <location>
        <begin position="372"/>
        <end position="391"/>
    </location>
</feature>
<keyword evidence="1" id="KW-0472">Membrane</keyword>
<dbReference type="NCBIfam" id="TIGR04370">
    <property type="entry name" value="glyco_rpt_poly"/>
    <property type="match status" value="1"/>
</dbReference>
<accession>A0ABU1K3H9</accession>
<dbReference type="Proteomes" id="UP001257659">
    <property type="component" value="Unassembled WGS sequence"/>
</dbReference>